<dbReference type="InterPro" id="IPR036782">
    <property type="entry name" value="NE0471-like_N"/>
</dbReference>
<sequence length="109" mass="12028">MSIAFDTPEDRSTSLAGSVRPKSPWRVRSVEVLPNYCLKVRFMDGIEGLVDMKELVFSPEAGVFHTLRDAGVFAQAEVVLGAVTWPGELDLAPDAMYDAIKLSGTWKLR</sequence>
<comment type="caution">
    <text evidence="2">The sequence shown here is derived from an EMBL/GenBank/DDBJ whole genome shotgun (WGS) entry which is preliminary data.</text>
</comment>
<name>A0A6G4WI48_9HYPH</name>
<dbReference type="Proteomes" id="UP001642900">
    <property type="component" value="Unassembled WGS sequence"/>
</dbReference>
<dbReference type="InterPro" id="IPR018841">
    <property type="entry name" value="DUF2442"/>
</dbReference>
<evidence type="ECO:0000256" key="1">
    <source>
        <dbReference type="SAM" id="MobiDB-lite"/>
    </source>
</evidence>
<evidence type="ECO:0000313" key="2">
    <source>
        <dbReference type="EMBL" id="NGO54038.1"/>
    </source>
</evidence>
<evidence type="ECO:0000313" key="3">
    <source>
        <dbReference type="Proteomes" id="UP001642900"/>
    </source>
</evidence>
<dbReference type="Gene3D" id="3.30.2020.10">
    <property type="entry name" value="NE0471-like N-terminal domain"/>
    <property type="match status" value="1"/>
</dbReference>
<gene>
    <name evidence="2" type="ORF">G6N73_23295</name>
</gene>
<dbReference type="AlphaFoldDB" id="A0A6G4WI48"/>
<dbReference type="SUPFAM" id="SSF143880">
    <property type="entry name" value="NE0471 N-terminal domain-like"/>
    <property type="match status" value="1"/>
</dbReference>
<dbReference type="RefSeq" id="WP_165031983.1">
    <property type="nucleotide sequence ID" value="NZ_JAAKZF010000042.1"/>
</dbReference>
<feature type="region of interest" description="Disordered" evidence="1">
    <location>
        <begin position="1"/>
        <end position="21"/>
    </location>
</feature>
<organism evidence="2 3">
    <name type="scientific">Allomesorhizobium camelthorni</name>
    <dbReference type="NCBI Taxonomy" id="475069"/>
    <lineage>
        <taxon>Bacteria</taxon>
        <taxon>Pseudomonadati</taxon>
        <taxon>Pseudomonadota</taxon>
        <taxon>Alphaproteobacteria</taxon>
        <taxon>Hyphomicrobiales</taxon>
        <taxon>Phyllobacteriaceae</taxon>
        <taxon>Allomesorhizobium</taxon>
    </lineage>
</organism>
<reference evidence="2 3" key="1">
    <citation type="submission" date="2020-02" db="EMBL/GenBank/DDBJ databases">
        <title>Genome sequence of strain CCNWXJ40-4.</title>
        <authorList>
            <person name="Gao J."/>
            <person name="Sun J."/>
        </authorList>
    </citation>
    <scope>NUCLEOTIDE SEQUENCE [LARGE SCALE GENOMIC DNA]</scope>
    <source>
        <strain evidence="2 3">CCNWXJ 40-4</strain>
    </source>
</reference>
<accession>A0A6G4WI48</accession>
<proteinExistence type="predicted"/>
<dbReference type="EMBL" id="JAAKZF010000042">
    <property type="protein sequence ID" value="NGO54038.1"/>
    <property type="molecule type" value="Genomic_DNA"/>
</dbReference>
<protein>
    <submittedName>
        <fullName evidence="2">DUF2442 domain-containing protein</fullName>
    </submittedName>
</protein>
<dbReference type="Pfam" id="PF10387">
    <property type="entry name" value="DUF2442"/>
    <property type="match status" value="1"/>
</dbReference>
<keyword evidence="3" id="KW-1185">Reference proteome</keyword>